<evidence type="ECO:0000256" key="1">
    <source>
        <dbReference type="SAM" id="MobiDB-lite"/>
    </source>
</evidence>
<evidence type="ECO:0000313" key="3">
    <source>
        <dbReference type="Proteomes" id="UP001501598"/>
    </source>
</evidence>
<organism evidence="2 3">
    <name type="scientific">Pseudonocardia xishanensis</name>
    <dbReference type="NCBI Taxonomy" id="630995"/>
    <lineage>
        <taxon>Bacteria</taxon>
        <taxon>Bacillati</taxon>
        <taxon>Actinomycetota</taxon>
        <taxon>Actinomycetes</taxon>
        <taxon>Pseudonocardiales</taxon>
        <taxon>Pseudonocardiaceae</taxon>
        <taxon>Pseudonocardia</taxon>
    </lineage>
</organism>
<evidence type="ECO:0000313" key="2">
    <source>
        <dbReference type="EMBL" id="GAA4539224.1"/>
    </source>
</evidence>
<dbReference type="EMBL" id="BAABGT010000015">
    <property type="protein sequence ID" value="GAA4539224.1"/>
    <property type="molecule type" value="Genomic_DNA"/>
</dbReference>
<reference evidence="3" key="1">
    <citation type="journal article" date="2019" name="Int. J. Syst. Evol. Microbiol.">
        <title>The Global Catalogue of Microorganisms (GCM) 10K type strain sequencing project: providing services to taxonomists for standard genome sequencing and annotation.</title>
        <authorList>
            <consortium name="The Broad Institute Genomics Platform"/>
            <consortium name="The Broad Institute Genome Sequencing Center for Infectious Disease"/>
            <person name="Wu L."/>
            <person name="Ma J."/>
        </authorList>
    </citation>
    <scope>NUCLEOTIDE SEQUENCE [LARGE SCALE GENOMIC DNA]</scope>
    <source>
        <strain evidence="3">JCM 17906</strain>
    </source>
</reference>
<keyword evidence="3" id="KW-1185">Reference proteome</keyword>
<gene>
    <name evidence="2" type="ORF">GCM10023175_10220</name>
</gene>
<accession>A0ABP8RIS8</accession>
<dbReference type="Proteomes" id="UP001501598">
    <property type="component" value="Unassembled WGS sequence"/>
</dbReference>
<name>A0ABP8RIS8_9PSEU</name>
<comment type="caution">
    <text evidence="2">The sequence shown here is derived from an EMBL/GenBank/DDBJ whole genome shotgun (WGS) entry which is preliminary data.</text>
</comment>
<feature type="region of interest" description="Disordered" evidence="1">
    <location>
        <begin position="24"/>
        <end position="56"/>
    </location>
</feature>
<protein>
    <recommendedName>
        <fullName evidence="4">DDE family transposase</fullName>
    </recommendedName>
</protein>
<evidence type="ECO:0008006" key="4">
    <source>
        <dbReference type="Google" id="ProtNLM"/>
    </source>
</evidence>
<feature type="compositionally biased region" description="Basic residues" evidence="1">
    <location>
        <begin position="38"/>
        <end position="47"/>
    </location>
</feature>
<proteinExistence type="predicted"/>
<sequence>MLCDRNGLPLPALVTGANTHDSRMLAPLLDTDPGVREHARRPGRPRRRPDTLHADK</sequence>